<keyword evidence="12" id="KW-0813">Transport</keyword>
<feature type="transmembrane region" description="Helical" evidence="12">
    <location>
        <begin position="323"/>
        <end position="345"/>
    </location>
</feature>
<feature type="transmembrane region" description="Helical" evidence="12">
    <location>
        <begin position="64"/>
        <end position="81"/>
    </location>
</feature>
<keyword evidence="11 12" id="KW-0472">Membrane</keyword>
<feature type="transmembrane region" description="Helical" evidence="12">
    <location>
        <begin position="471"/>
        <end position="495"/>
    </location>
</feature>
<keyword evidence="12 14" id="KW-0496">Mitochondrion</keyword>
<geneLocation type="mitochondrion" evidence="14"/>
<dbReference type="PRINTS" id="PR01437">
    <property type="entry name" value="NUOXDRDTASE4"/>
</dbReference>
<proteinExistence type="inferred from homology"/>
<keyword evidence="9 12" id="KW-0520">NAD</keyword>
<keyword evidence="7" id="KW-1278">Translocase</keyword>
<feature type="transmembrane region" description="Helical" evidence="12">
    <location>
        <begin position="117"/>
        <end position="134"/>
    </location>
</feature>
<comment type="function">
    <text evidence="12">Core subunit of the mitochondrial membrane respiratory chain NADH dehydrogenase (Complex I) which catalyzes electron transfer from NADH through the respiratory chain, using ubiquinone as an electron acceptor. Essential for the catalytic activity and assembly of complex I.</text>
</comment>
<evidence type="ECO:0000256" key="6">
    <source>
        <dbReference type="ARBA" id="ARBA00022692"/>
    </source>
</evidence>
<evidence type="ECO:0000259" key="13">
    <source>
        <dbReference type="Pfam" id="PF00361"/>
    </source>
</evidence>
<evidence type="ECO:0000256" key="12">
    <source>
        <dbReference type="RuleBase" id="RU003297"/>
    </source>
</evidence>
<feature type="domain" description="NADH:quinone oxidoreductase/Mrp antiporter transmembrane" evidence="13">
    <location>
        <begin position="246"/>
        <end position="532"/>
    </location>
</feature>
<evidence type="ECO:0000256" key="2">
    <source>
        <dbReference type="ARBA" id="ARBA00004141"/>
    </source>
</evidence>
<feature type="transmembrane region" description="Helical" evidence="12">
    <location>
        <begin position="560"/>
        <end position="580"/>
    </location>
</feature>
<feature type="transmembrane region" description="Helical" evidence="12">
    <location>
        <begin position="441"/>
        <end position="464"/>
    </location>
</feature>
<feature type="transmembrane region" description="Helical" evidence="12">
    <location>
        <begin position="416"/>
        <end position="435"/>
    </location>
</feature>
<dbReference type="EC" id="7.1.1.2" evidence="4 12"/>
<comment type="function">
    <text evidence="1">Core subunit of the mitochondrial membrane respiratory chain NADH dehydrogenase (Complex I) that is believed to belong to the minimal assembly required for catalysis. Complex I functions in the transfer of electrons from NADH to the respiratory chain. The immediate electron acceptor for the enzyme is believed to be ubiquinone.</text>
</comment>
<evidence type="ECO:0000256" key="7">
    <source>
        <dbReference type="ARBA" id="ARBA00022967"/>
    </source>
</evidence>
<dbReference type="Pfam" id="PF00361">
    <property type="entry name" value="Proton_antipo_M"/>
    <property type="match status" value="1"/>
</dbReference>
<keyword evidence="6 12" id="KW-0812">Transmembrane</keyword>
<accession>A0A6M4ST09</accession>
<comment type="similarity">
    <text evidence="3 12">Belongs to the complex I subunit 4 family.</text>
</comment>
<evidence type="ECO:0000256" key="4">
    <source>
        <dbReference type="ARBA" id="ARBA00012944"/>
    </source>
</evidence>
<evidence type="ECO:0000256" key="3">
    <source>
        <dbReference type="ARBA" id="ARBA00009025"/>
    </source>
</evidence>
<dbReference type="InterPro" id="IPR001750">
    <property type="entry name" value="ND/Mrp_TM"/>
</dbReference>
<comment type="subcellular location">
    <subcellularLocation>
        <location evidence="2">Membrane</location>
        <topology evidence="2">Multi-pass membrane protein</topology>
    </subcellularLocation>
    <subcellularLocation>
        <location evidence="12">Mitochondrion membrane</location>
        <topology evidence="12">Multi-pass membrane protein</topology>
    </subcellularLocation>
</comment>
<dbReference type="EMBL" id="MN810331">
    <property type="protein sequence ID" value="QJS52029.1"/>
    <property type="molecule type" value="Genomic_DNA"/>
</dbReference>
<dbReference type="PANTHER" id="PTHR43507:SF1">
    <property type="entry name" value="NADH-UBIQUINONE OXIDOREDUCTASE CHAIN 4"/>
    <property type="match status" value="1"/>
</dbReference>
<organism evidence="14">
    <name type="scientific">Bulbochaete rectangularis var. hiloensis</name>
    <dbReference type="NCBI Taxonomy" id="55990"/>
    <lineage>
        <taxon>Eukaryota</taxon>
        <taxon>Viridiplantae</taxon>
        <taxon>Chlorophyta</taxon>
        <taxon>core chlorophytes</taxon>
        <taxon>Chlorophyceae</taxon>
        <taxon>OCC clade</taxon>
        <taxon>Oedogoniales</taxon>
        <taxon>Oedogoniaceae</taxon>
        <taxon>Bulbochaete</taxon>
    </lineage>
</organism>
<evidence type="ECO:0000256" key="9">
    <source>
        <dbReference type="ARBA" id="ARBA00023027"/>
    </source>
</evidence>
<feature type="transmembrane region" description="Helical" evidence="12">
    <location>
        <begin position="35"/>
        <end position="57"/>
    </location>
</feature>
<evidence type="ECO:0000256" key="5">
    <source>
        <dbReference type="ARBA" id="ARBA00021006"/>
    </source>
</evidence>
<sequence>MVFMWFLKAHSLFVSSAFFSLLARRYNSVLKPVSLIVHTIICFFLIIIILGVCFAAVKKSAAGTQLILLPLYLILSTSNLTDGAQPSSFDFFFLFNQVLRPDPGAPENLAAADPHSMLFYIILLPIVGALFLFLQPASPKLNKITSLLFALLTFCLSLWLWGTFDASCGEIFQQVTKIEKSWKGTIWLSVELGIDGISLWMILLTTFLFPTCILCSWNTMKRYCREFLICLLLLEGMLLAVWCVLDLLCFYIMYESILIPMFVLIGLGGSRDRKIRAAYQLVLYTLMGSLIMLPCLLLIYTETGTTNLELLYHHSWSFDRQLLLWWGFFAAFAVKIPMVPLHLWLPEAHVEAPTAGSVLLAGVLLKLGAYGFLRFCLPLLPDACSYYSPLMTTLSLIAVIYTSLTTLRQIDLKKIIAYSSVAHMNMVNMAIFTLNDLSIEAAVFMMLSHGVVSPALFVCVGILYDRYHTKLLRYLGGCATTMPIFCFMFFIFSLANMALPLSPNFIAEFLTICGVFSYNALVSLLTCVSMVLSAAYSLWAYTRIAHGLPKSQYIYNMCDICRREFWILVPLLLITVWLGLKPTLLLNSMASSIFYTHNLTTIKLCF</sequence>
<reference evidence="14" key="1">
    <citation type="journal article" date="2020" name="Mitochondrial DNA Part B Resour">
        <title>Complete mitogenomes of the chlorophycean green algae Bulbochaete rectangularis var. hiloensis (Oedogoniales) and Stigeoclonium helveticum (Chaetophorales) provide insight into the sequence of events that led to the acquisition of a reduced-derived pattern of evolution in the Chlamydomonadales and Sphaeropleales.</title>
        <authorList>
            <person name="Turmel M."/>
            <person name="Belanger A.-S."/>
            <person name="Otis C."/>
            <person name="Lemieux C."/>
        </authorList>
    </citation>
    <scope>NUCLEOTIDE SEQUENCE</scope>
</reference>
<comment type="catalytic activity">
    <reaction evidence="12">
        <text>a ubiquinone + NADH + 5 H(+)(in) = a ubiquinol + NAD(+) + 4 H(+)(out)</text>
        <dbReference type="Rhea" id="RHEA:29091"/>
        <dbReference type="Rhea" id="RHEA-COMP:9565"/>
        <dbReference type="Rhea" id="RHEA-COMP:9566"/>
        <dbReference type="ChEBI" id="CHEBI:15378"/>
        <dbReference type="ChEBI" id="CHEBI:16389"/>
        <dbReference type="ChEBI" id="CHEBI:17976"/>
        <dbReference type="ChEBI" id="CHEBI:57540"/>
        <dbReference type="ChEBI" id="CHEBI:57945"/>
        <dbReference type="EC" id="7.1.1.2"/>
    </reaction>
</comment>
<dbReference type="InterPro" id="IPR010227">
    <property type="entry name" value="NADH_Q_OxRdtase_chainM/4"/>
</dbReference>
<name>A0A6M4ST09_9CHLO</name>
<keyword evidence="12" id="KW-0679">Respiratory chain</keyword>
<dbReference type="GO" id="GO:0048039">
    <property type="term" value="F:ubiquinone binding"/>
    <property type="evidence" value="ECO:0007669"/>
    <property type="project" value="TreeGrafter"/>
</dbReference>
<feature type="transmembrane region" description="Helical" evidence="12">
    <location>
        <begin position="281"/>
        <end position="303"/>
    </location>
</feature>
<keyword evidence="8 12" id="KW-1133">Transmembrane helix</keyword>
<feature type="transmembrane region" description="Helical" evidence="12">
    <location>
        <begin position="227"/>
        <end position="245"/>
    </location>
</feature>
<dbReference type="GO" id="GO:0031966">
    <property type="term" value="C:mitochondrial membrane"/>
    <property type="evidence" value="ECO:0007669"/>
    <property type="project" value="UniProtKB-SubCell"/>
</dbReference>
<dbReference type="AlphaFoldDB" id="A0A6M4ST09"/>
<feature type="transmembrane region" description="Helical" evidence="12">
    <location>
        <begin position="197"/>
        <end position="215"/>
    </location>
</feature>
<evidence type="ECO:0000313" key="14">
    <source>
        <dbReference type="EMBL" id="QJS52029.1"/>
    </source>
</evidence>
<feature type="transmembrane region" description="Helical" evidence="12">
    <location>
        <begin position="251"/>
        <end position="269"/>
    </location>
</feature>
<evidence type="ECO:0000256" key="11">
    <source>
        <dbReference type="ARBA" id="ARBA00023136"/>
    </source>
</evidence>
<feature type="transmembrane region" description="Helical" evidence="12">
    <location>
        <begin position="386"/>
        <end position="404"/>
    </location>
</feature>
<dbReference type="GO" id="GO:0015990">
    <property type="term" value="P:electron transport coupled proton transport"/>
    <property type="evidence" value="ECO:0007669"/>
    <property type="project" value="TreeGrafter"/>
</dbReference>
<dbReference type="GO" id="GO:0042773">
    <property type="term" value="P:ATP synthesis coupled electron transport"/>
    <property type="evidence" value="ECO:0007669"/>
    <property type="project" value="InterPro"/>
</dbReference>
<protein>
    <recommendedName>
        <fullName evidence="5 12">NADH-ubiquinone oxidoreductase chain 4</fullName>
        <ecNumber evidence="4 12">7.1.1.2</ecNumber>
    </recommendedName>
</protein>
<dbReference type="InterPro" id="IPR003918">
    <property type="entry name" value="NADH_UbQ_OxRdtase"/>
</dbReference>
<feature type="transmembrane region" description="Helical" evidence="12">
    <location>
        <begin position="146"/>
        <end position="164"/>
    </location>
</feature>
<evidence type="ECO:0000256" key="10">
    <source>
        <dbReference type="ARBA" id="ARBA00023075"/>
    </source>
</evidence>
<dbReference type="NCBIfam" id="TIGR01972">
    <property type="entry name" value="NDH_I_M"/>
    <property type="match status" value="1"/>
</dbReference>
<evidence type="ECO:0000256" key="8">
    <source>
        <dbReference type="ARBA" id="ARBA00022989"/>
    </source>
</evidence>
<dbReference type="GO" id="GO:0008137">
    <property type="term" value="F:NADH dehydrogenase (ubiquinone) activity"/>
    <property type="evidence" value="ECO:0007669"/>
    <property type="project" value="UniProtKB-UniRule"/>
</dbReference>
<evidence type="ECO:0000256" key="1">
    <source>
        <dbReference type="ARBA" id="ARBA00003257"/>
    </source>
</evidence>
<keyword evidence="12" id="KW-0249">Electron transport</keyword>
<gene>
    <name evidence="14" type="primary">nad4</name>
</gene>
<dbReference type="GO" id="GO:0003954">
    <property type="term" value="F:NADH dehydrogenase activity"/>
    <property type="evidence" value="ECO:0007669"/>
    <property type="project" value="TreeGrafter"/>
</dbReference>
<feature type="transmembrane region" description="Helical" evidence="12">
    <location>
        <begin position="515"/>
        <end position="539"/>
    </location>
</feature>
<dbReference type="PANTHER" id="PTHR43507">
    <property type="entry name" value="NADH-UBIQUINONE OXIDOREDUCTASE CHAIN 4"/>
    <property type="match status" value="1"/>
</dbReference>
<keyword evidence="10 12" id="KW-0830">Ubiquinone</keyword>
<feature type="transmembrane region" description="Helical" evidence="12">
    <location>
        <begin position="357"/>
        <end position="380"/>
    </location>
</feature>